<feature type="transmembrane region" description="Helical" evidence="1">
    <location>
        <begin position="92"/>
        <end position="113"/>
    </location>
</feature>
<evidence type="ECO:0000313" key="3">
    <source>
        <dbReference type="Proteomes" id="UP000198382"/>
    </source>
</evidence>
<keyword evidence="1" id="KW-0812">Transmembrane</keyword>
<protein>
    <recommendedName>
        <fullName evidence="4">DUF2938 domain-containing protein</fullName>
    </recommendedName>
</protein>
<keyword evidence="3" id="KW-1185">Reference proteome</keyword>
<accession>A0ABX4BKP8</accession>
<gene>
    <name evidence="2" type="ORF">B0A65_20415</name>
</gene>
<feature type="transmembrane region" description="Helical" evidence="1">
    <location>
        <begin position="6"/>
        <end position="27"/>
    </location>
</feature>
<evidence type="ECO:0000313" key="2">
    <source>
        <dbReference type="EMBL" id="OXA75919.1"/>
    </source>
</evidence>
<evidence type="ECO:0008006" key="4">
    <source>
        <dbReference type="Google" id="ProtNLM"/>
    </source>
</evidence>
<reference evidence="2 3" key="1">
    <citation type="submission" date="2016-11" db="EMBL/GenBank/DDBJ databases">
        <title>Whole genomes of Flavobacteriaceae.</title>
        <authorList>
            <person name="Stine C."/>
            <person name="Li C."/>
            <person name="Tadesse D."/>
        </authorList>
    </citation>
    <scope>NUCLEOTIDE SEQUENCE [LARGE SCALE GENOMIC DNA]</scope>
    <source>
        <strain evidence="2 3">DSM 15937</strain>
    </source>
</reference>
<proteinExistence type="predicted"/>
<feature type="transmembrane region" description="Helical" evidence="1">
    <location>
        <begin position="125"/>
        <end position="146"/>
    </location>
</feature>
<dbReference type="EMBL" id="MUGV01000040">
    <property type="protein sequence ID" value="OXA75919.1"/>
    <property type="molecule type" value="Genomic_DNA"/>
</dbReference>
<feature type="transmembrane region" description="Helical" evidence="1">
    <location>
        <begin position="59"/>
        <end position="80"/>
    </location>
</feature>
<evidence type="ECO:0000256" key="1">
    <source>
        <dbReference type="SAM" id="Phobius"/>
    </source>
</evidence>
<dbReference type="Proteomes" id="UP000198382">
    <property type="component" value="Unassembled WGS sequence"/>
</dbReference>
<sequence length="161" mass="18367">MDLYLIFQIIIVSIAATSTMTLFSYAVSASFREIYKEPLLLSYLLHNLKINLSNASKNILGWLIHYGIGVIFVVVYHYFWARNILELNFLHALLLGIASGIVGIISWMIFFKLSHYQPRIDFKGFYIQLFVAHIIFALTATAVYAISLTVTMLVNTHFAPQ</sequence>
<dbReference type="RefSeq" id="WP_074663309.1">
    <property type="nucleotide sequence ID" value="NZ_MUGV01000040.1"/>
</dbReference>
<keyword evidence="1" id="KW-1133">Transmembrane helix</keyword>
<comment type="caution">
    <text evidence="2">The sequence shown here is derived from an EMBL/GenBank/DDBJ whole genome shotgun (WGS) entry which is preliminary data.</text>
</comment>
<keyword evidence="1" id="KW-0472">Membrane</keyword>
<organism evidence="2 3">
    <name type="scientific">Flavobacterium frigidimaris</name>
    <dbReference type="NCBI Taxonomy" id="262320"/>
    <lineage>
        <taxon>Bacteria</taxon>
        <taxon>Pseudomonadati</taxon>
        <taxon>Bacteroidota</taxon>
        <taxon>Flavobacteriia</taxon>
        <taxon>Flavobacteriales</taxon>
        <taxon>Flavobacteriaceae</taxon>
        <taxon>Flavobacterium</taxon>
    </lineage>
</organism>
<name>A0ABX4BKP8_FLAFR</name>